<keyword evidence="8" id="KW-1185">Reference proteome</keyword>
<accession>A0ABS1XNX0</accession>
<feature type="transmembrane region" description="Helical" evidence="5">
    <location>
        <begin position="93"/>
        <end position="118"/>
    </location>
</feature>
<evidence type="ECO:0000256" key="4">
    <source>
        <dbReference type="ARBA" id="ARBA00023136"/>
    </source>
</evidence>
<keyword evidence="4 5" id="KW-0472">Membrane</keyword>
<dbReference type="SUPFAM" id="SSF103473">
    <property type="entry name" value="MFS general substrate transporter"/>
    <property type="match status" value="1"/>
</dbReference>
<evidence type="ECO:0000256" key="5">
    <source>
        <dbReference type="SAM" id="Phobius"/>
    </source>
</evidence>
<feature type="transmembrane region" description="Helical" evidence="5">
    <location>
        <begin position="60"/>
        <end position="87"/>
    </location>
</feature>
<feature type="domain" description="Major facilitator superfamily (MFS) profile" evidence="6">
    <location>
        <begin position="59"/>
        <end position="446"/>
    </location>
</feature>
<proteinExistence type="predicted"/>
<dbReference type="Pfam" id="PF07690">
    <property type="entry name" value="MFS_1"/>
    <property type="match status" value="2"/>
</dbReference>
<keyword evidence="2 5" id="KW-0812">Transmembrane</keyword>
<feature type="transmembrane region" description="Helical" evidence="5">
    <location>
        <begin position="402"/>
        <end position="419"/>
    </location>
</feature>
<evidence type="ECO:0000313" key="8">
    <source>
        <dbReference type="Proteomes" id="UP000601027"/>
    </source>
</evidence>
<keyword evidence="3 5" id="KW-1133">Transmembrane helix</keyword>
<dbReference type="Gene3D" id="1.20.1250.20">
    <property type="entry name" value="MFS general substrate transporter like domains"/>
    <property type="match status" value="2"/>
</dbReference>
<dbReference type="InterPro" id="IPR020846">
    <property type="entry name" value="MFS_dom"/>
</dbReference>
<reference evidence="7 8" key="1">
    <citation type="submission" date="2021-01" db="EMBL/GenBank/DDBJ databases">
        <title>Draft genome sequence of Micromonospora sp. strain STR1_7.</title>
        <authorList>
            <person name="Karlyshev A."/>
            <person name="Jawad R."/>
        </authorList>
    </citation>
    <scope>NUCLEOTIDE SEQUENCE [LARGE SCALE GENOMIC DNA]</scope>
    <source>
        <strain evidence="7 8">STR1-7</strain>
    </source>
</reference>
<dbReference type="Proteomes" id="UP000601027">
    <property type="component" value="Unassembled WGS sequence"/>
</dbReference>
<dbReference type="PANTHER" id="PTHR23518:SF2">
    <property type="entry name" value="MAJOR FACILITATOR SUPERFAMILY TRANSPORTER"/>
    <property type="match status" value="1"/>
</dbReference>
<evidence type="ECO:0000256" key="3">
    <source>
        <dbReference type="ARBA" id="ARBA00022989"/>
    </source>
</evidence>
<sequence>MPARHPVSVVSRPTGSARWLTVSRRSEEMLVYLSTVSRPVTDPPGSGPRRRRFAMVSGNVVALGTVSLITDVSAEMVAAVLPLYLVLGLHLSPVAFGVLDGVHTGATALLRVVGGFVADRLRRRKLVAGAGYALSAVAKLGLLLAGRSVPAIGAVIAVDRLGKGIRSAPRDALITLSTPPEALGRAFGVHRAMDSVGAFLGPLAAFAVLLAVGQSYDAVFVTSFCVAALAVVVLVLFVRERPSGEPADGPDAPRVSVGEAFGLLRSRPARRLVLAAALLGLATIGDGFVYLLLQRREDLGLRWFPLLAVGTSLAYLVLAAPLGVLADRIGRLPVVVGGYLALGATYLLLSGPVHGWPVLALTLALYGAFYAATDGVLIALAGPVLPARLRTTGIALVQTGQALAYLVSSVLFGLAWQAWGPQNAIRGAALAVAGVLVGTLLLLASPSRSVSRKVSR</sequence>
<evidence type="ECO:0000256" key="2">
    <source>
        <dbReference type="ARBA" id="ARBA00022692"/>
    </source>
</evidence>
<organism evidence="7 8">
    <name type="scientific">Micromonospora parastrephiae</name>
    <dbReference type="NCBI Taxonomy" id="2806101"/>
    <lineage>
        <taxon>Bacteria</taxon>
        <taxon>Bacillati</taxon>
        <taxon>Actinomycetota</taxon>
        <taxon>Actinomycetes</taxon>
        <taxon>Micromonosporales</taxon>
        <taxon>Micromonosporaceae</taxon>
        <taxon>Micromonospora</taxon>
    </lineage>
</organism>
<feature type="transmembrane region" description="Helical" evidence="5">
    <location>
        <begin position="195"/>
        <end position="212"/>
    </location>
</feature>
<evidence type="ECO:0000259" key="6">
    <source>
        <dbReference type="PROSITE" id="PS50850"/>
    </source>
</evidence>
<protein>
    <submittedName>
        <fullName evidence="7">MFS transporter</fullName>
    </submittedName>
</protein>
<feature type="transmembrane region" description="Helical" evidence="5">
    <location>
        <begin position="355"/>
        <end position="381"/>
    </location>
</feature>
<gene>
    <name evidence="7" type="ORF">JNW91_03000</name>
</gene>
<dbReference type="InterPro" id="IPR036259">
    <property type="entry name" value="MFS_trans_sf"/>
</dbReference>
<dbReference type="InterPro" id="IPR011701">
    <property type="entry name" value="MFS"/>
</dbReference>
<dbReference type="CDD" id="cd17370">
    <property type="entry name" value="MFS_MJ1317_like"/>
    <property type="match status" value="1"/>
</dbReference>
<evidence type="ECO:0000256" key="1">
    <source>
        <dbReference type="ARBA" id="ARBA00004651"/>
    </source>
</evidence>
<dbReference type="PROSITE" id="PS50850">
    <property type="entry name" value="MFS"/>
    <property type="match status" value="1"/>
</dbReference>
<comment type="caution">
    <text evidence="7">The sequence shown here is derived from an EMBL/GenBank/DDBJ whole genome shotgun (WGS) entry which is preliminary data.</text>
</comment>
<feature type="transmembrane region" description="Helical" evidence="5">
    <location>
        <begin position="332"/>
        <end position="349"/>
    </location>
</feature>
<feature type="transmembrane region" description="Helical" evidence="5">
    <location>
        <begin position="303"/>
        <end position="325"/>
    </location>
</feature>
<comment type="subcellular location">
    <subcellularLocation>
        <location evidence="1">Cell membrane</location>
        <topology evidence="1">Multi-pass membrane protein</topology>
    </subcellularLocation>
</comment>
<dbReference type="EMBL" id="JAEVHM010000006">
    <property type="protein sequence ID" value="MBM0230932.1"/>
    <property type="molecule type" value="Genomic_DNA"/>
</dbReference>
<evidence type="ECO:0000313" key="7">
    <source>
        <dbReference type="EMBL" id="MBM0230932.1"/>
    </source>
</evidence>
<feature type="transmembrane region" description="Helical" evidence="5">
    <location>
        <begin position="218"/>
        <end position="238"/>
    </location>
</feature>
<feature type="transmembrane region" description="Helical" evidence="5">
    <location>
        <begin position="272"/>
        <end position="291"/>
    </location>
</feature>
<dbReference type="PANTHER" id="PTHR23518">
    <property type="entry name" value="C-METHYLTRANSFERASE"/>
    <property type="match status" value="1"/>
</dbReference>
<name>A0ABS1XNX0_9ACTN</name>
<feature type="transmembrane region" description="Helical" evidence="5">
    <location>
        <begin position="425"/>
        <end position="444"/>
    </location>
</feature>